<keyword evidence="2 6" id="KW-0812">Transmembrane</keyword>
<reference evidence="8" key="3">
    <citation type="submission" date="2018-07" db="EMBL/GenBank/DDBJ databases">
        <authorList>
            <person name="Quirk P.G."/>
            <person name="Krulwich T.A."/>
        </authorList>
    </citation>
    <scope>NUCLEOTIDE SEQUENCE</scope>
    <source>
        <strain evidence="8">96224</strain>
    </source>
</reference>
<dbReference type="SUPFAM" id="SSF144091">
    <property type="entry name" value="Rhomboid-like"/>
    <property type="match status" value="1"/>
</dbReference>
<dbReference type="AlphaFoldDB" id="A0A061HN58"/>
<dbReference type="HOGENOM" id="CLU_057574_0_0_1"/>
<dbReference type="GO" id="GO:0004252">
    <property type="term" value="F:serine-type endopeptidase activity"/>
    <property type="evidence" value="ECO:0007669"/>
    <property type="project" value="TreeGrafter"/>
</dbReference>
<dbReference type="GO" id="GO:0016020">
    <property type="term" value="C:membrane"/>
    <property type="evidence" value="ECO:0007669"/>
    <property type="project" value="UniProtKB-SubCell"/>
</dbReference>
<reference evidence="7" key="2">
    <citation type="submission" date="2013-01" db="EMBL/GenBank/DDBJ databases">
        <title>The wheat powdery mildew genome reveals unique evolution of an obligate biotroph.</title>
        <authorList>
            <person name="Oberhaensli S."/>
            <person name="Wicker T."/>
            <person name="Keller B."/>
        </authorList>
    </citation>
    <scope>NUCLEOTIDE SEQUENCE</scope>
    <source>
        <strain evidence="7">96224</strain>
    </source>
</reference>
<keyword evidence="3 6" id="KW-1133">Transmembrane helix</keyword>
<evidence type="ECO:0000256" key="6">
    <source>
        <dbReference type="SAM" id="Phobius"/>
    </source>
</evidence>
<evidence type="ECO:0000256" key="1">
    <source>
        <dbReference type="ARBA" id="ARBA00004141"/>
    </source>
</evidence>
<feature type="transmembrane region" description="Helical" evidence="6">
    <location>
        <begin position="133"/>
        <end position="156"/>
    </location>
</feature>
<evidence type="ECO:0000313" key="8">
    <source>
        <dbReference type="EMBL" id="SUZ10031.1"/>
    </source>
</evidence>
<sequence>MLRAALVTRFYCQELCARHSEAVIRNSTTIDFASTASQFTATTCHNMLSTGFTNTPVTQSLVCGIVATSLIASITDSKHLFNIQVSPHLWPYRQLWRLVIFQLCYTNSTETLFAAVGLYNMRIIERLWGPRKYASFIFLSFSLMIFVPPMLLALIIRPLSFYHINYLPAGPTTLIFAVLAQYHAAIPHVYKYRIATSTATASNESFVGLTFSDKSYLYILAGQLALSQFPGSLISACVGWAVGYSWRNEVLPSCLYRWRVPGWVVGIRNNQRAEDFEGLRRRLEGENTNLDPAIASGSDRGPGAESGRRRTLGRQLLDQVRGAF</sequence>
<comment type="subcellular location">
    <subcellularLocation>
        <location evidence="1">Membrane</location>
        <topology evidence="1">Multi-pass membrane protein</topology>
    </subcellularLocation>
</comment>
<evidence type="ECO:0000256" key="2">
    <source>
        <dbReference type="ARBA" id="ARBA00022692"/>
    </source>
</evidence>
<evidence type="ECO:0000313" key="9">
    <source>
        <dbReference type="Proteomes" id="UP000053110"/>
    </source>
</evidence>
<dbReference type="InterPro" id="IPR035952">
    <property type="entry name" value="Rhomboid-like_sf"/>
</dbReference>
<reference evidence="9" key="1">
    <citation type="journal article" date="2013" name="Nat. Genet.">
        <title>The wheat powdery mildew genome shows the unique evolution of an obligate biotroph.</title>
        <authorList>
            <person name="Wicker T."/>
            <person name="Oberhaensli S."/>
            <person name="Parlange F."/>
            <person name="Buchmann J.P."/>
            <person name="Shatalina M."/>
            <person name="Roffler S."/>
            <person name="Ben-David R."/>
            <person name="Dolezel J."/>
            <person name="Simkova H."/>
            <person name="Schulze-Lefert P."/>
            <person name="Spanu P.D."/>
            <person name="Bruggmann R."/>
            <person name="Amselem J."/>
            <person name="Quesneville H."/>
            <person name="Ver Loren van Themaat E."/>
            <person name="Paape T."/>
            <person name="Shimizu K.K."/>
            <person name="Keller B."/>
        </authorList>
    </citation>
    <scope>NUCLEOTIDE SEQUENCE [LARGE SCALE GENOMIC DNA]</scope>
    <source>
        <strain evidence="9">96224</strain>
    </source>
</reference>
<dbReference type="PANTHER" id="PTHR43066">
    <property type="entry name" value="RHOMBOID-RELATED PROTEIN"/>
    <property type="match status" value="1"/>
</dbReference>
<organism evidence="8">
    <name type="scientific">Blumeria graminis f. sp. tritici 96224</name>
    <dbReference type="NCBI Taxonomy" id="1268274"/>
    <lineage>
        <taxon>Eukaryota</taxon>
        <taxon>Fungi</taxon>
        <taxon>Dikarya</taxon>
        <taxon>Ascomycota</taxon>
        <taxon>Pezizomycotina</taxon>
        <taxon>Leotiomycetes</taxon>
        <taxon>Erysiphales</taxon>
        <taxon>Erysiphaceae</taxon>
        <taxon>Blumeria</taxon>
    </lineage>
</organism>
<name>A0A061HN58_BLUGR</name>
<dbReference type="OrthoDB" id="272778at2759"/>
<feature type="region of interest" description="Disordered" evidence="5">
    <location>
        <begin position="289"/>
        <end position="309"/>
    </location>
</feature>
<evidence type="ECO:0000256" key="3">
    <source>
        <dbReference type="ARBA" id="ARBA00022989"/>
    </source>
</evidence>
<evidence type="ECO:0000313" key="7">
    <source>
        <dbReference type="EMBL" id="EPQ65000.1"/>
    </source>
</evidence>
<gene>
    <name evidence="7" type="ORF">BGT96224_A20217</name>
    <name evidence="8" type="ORF">BGT96224V2_LOCUS3227</name>
</gene>
<accession>A0A061HN58</accession>
<feature type="transmembrane region" description="Helical" evidence="6">
    <location>
        <begin position="95"/>
        <end position="121"/>
    </location>
</feature>
<dbReference type="PANTHER" id="PTHR43066:SF21">
    <property type="entry name" value="UBIQUITIN-ASSOCIATED DOMAIN-CONTAINING PROTEIN 2"/>
    <property type="match status" value="1"/>
</dbReference>
<dbReference type="EMBL" id="UIGY01000070">
    <property type="protein sequence ID" value="SUZ10031.1"/>
    <property type="molecule type" value="Genomic_DNA"/>
</dbReference>
<feature type="non-terminal residue" evidence="8">
    <location>
        <position position="324"/>
    </location>
</feature>
<dbReference type="Proteomes" id="UP000053110">
    <property type="component" value="Unassembled WGS sequence"/>
</dbReference>
<proteinExistence type="predicted"/>
<evidence type="ECO:0000256" key="5">
    <source>
        <dbReference type="SAM" id="MobiDB-lite"/>
    </source>
</evidence>
<protein>
    <submittedName>
        <fullName evidence="8">BgtA-20217</fullName>
    </submittedName>
</protein>
<evidence type="ECO:0000256" key="4">
    <source>
        <dbReference type="ARBA" id="ARBA00023136"/>
    </source>
</evidence>
<keyword evidence="4 6" id="KW-0472">Membrane</keyword>
<dbReference type="EMBL" id="KE375043">
    <property type="protein sequence ID" value="EPQ65000.1"/>
    <property type="molecule type" value="Genomic_DNA"/>
</dbReference>